<accession>A0AAV7RZ05</accession>
<evidence type="ECO:0000256" key="2">
    <source>
        <dbReference type="SAM" id="Phobius"/>
    </source>
</evidence>
<evidence type="ECO:0000313" key="4">
    <source>
        <dbReference type="Proteomes" id="UP001066276"/>
    </source>
</evidence>
<keyword evidence="4" id="KW-1185">Reference proteome</keyword>
<evidence type="ECO:0000313" key="3">
    <source>
        <dbReference type="EMBL" id="KAJ1156715.1"/>
    </source>
</evidence>
<feature type="compositionally biased region" description="Polar residues" evidence="1">
    <location>
        <begin position="208"/>
        <end position="230"/>
    </location>
</feature>
<feature type="region of interest" description="Disordered" evidence="1">
    <location>
        <begin position="243"/>
        <end position="333"/>
    </location>
</feature>
<reference evidence="3" key="1">
    <citation type="journal article" date="2022" name="bioRxiv">
        <title>Sequencing and chromosome-scale assembly of the giantPleurodeles waltlgenome.</title>
        <authorList>
            <person name="Brown T."/>
            <person name="Elewa A."/>
            <person name="Iarovenko S."/>
            <person name="Subramanian E."/>
            <person name="Araus A.J."/>
            <person name="Petzold A."/>
            <person name="Susuki M."/>
            <person name="Suzuki K.-i.T."/>
            <person name="Hayashi T."/>
            <person name="Toyoda A."/>
            <person name="Oliveira C."/>
            <person name="Osipova E."/>
            <person name="Leigh N.D."/>
            <person name="Simon A."/>
            <person name="Yun M.H."/>
        </authorList>
    </citation>
    <scope>NUCLEOTIDE SEQUENCE</scope>
    <source>
        <strain evidence="3">20211129_DDA</strain>
        <tissue evidence="3">Liver</tissue>
    </source>
</reference>
<comment type="caution">
    <text evidence="3">The sequence shown here is derived from an EMBL/GenBank/DDBJ whole genome shotgun (WGS) entry which is preliminary data.</text>
</comment>
<keyword evidence="2" id="KW-0472">Membrane</keyword>
<feature type="region of interest" description="Disordered" evidence="1">
    <location>
        <begin position="159"/>
        <end position="230"/>
    </location>
</feature>
<organism evidence="3 4">
    <name type="scientific">Pleurodeles waltl</name>
    <name type="common">Iberian ribbed newt</name>
    <dbReference type="NCBI Taxonomy" id="8319"/>
    <lineage>
        <taxon>Eukaryota</taxon>
        <taxon>Metazoa</taxon>
        <taxon>Chordata</taxon>
        <taxon>Craniata</taxon>
        <taxon>Vertebrata</taxon>
        <taxon>Euteleostomi</taxon>
        <taxon>Amphibia</taxon>
        <taxon>Batrachia</taxon>
        <taxon>Caudata</taxon>
        <taxon>Salamandroidea</taxon>
        <taxon>Salamandridae</taxon>
        <taxon>Pleurodelinae</taxon>
        <taxon>Pleurodeles</taxon>
    </lineage>
</organism>
<feature type="transmembrane region" description="Helical" evidence="2">
    <location>
        <begin position="51"/>
        <end position="75"/>
    </location>
</feature>
<proteinExistence type="predicted"/>
<feature type="compositionally biased region" description="Basic and acidic residues" evidence="1">
    <location>
        <begin position="243"/>
        <end position="261"/>
    </location>
</feature>
<dbReference type="EMBL" id="JANPWB010000009">
    <property type="protein sequence ID" value="KAJ1156715.1"/>
    <property type="molecule type" value="Genomic_DNA"/>
</dbReference>
<name>A0AAV7RZ05_PLEWA</name>
<protein>
    <submittedName>
        <fullName evidence="3">Uncharacterized protein</fullName>
    </submittedName>
</protein>
<keyword evidence="2" id="KW-0812">Transmembrane</keyword>
<dbReference type="Proteomes" id="UP001066276">
    <property type="component" value="Chromosome 5"/>
</dbReference>
<feature type="region of interest" description="Disordered" evidence="1">
    <location>
        <begin position="377"/>
        <end position="433"/>
    </location>
</feature>
<gene>
    <name evidence="3" type="ORF">NDU88_009433</name>
</gene>
<sequence>MRIVAILERKQMTRPANASIAKADLRSMNMQDNECEGVLKTKVGDIRKDDVIIFLSTALLLTVAVFMCFCFLFYWQFTRKKTCWKTDIVKEYSSGPSEKNLHAVNLFTRKSTPSDKNLFVDKNLLPDKNLIPDKNIIIEKTMDLEKSLLEKDMPLEANELSEETELPENHMSDEESMPSINRAQVGDMKRPGSTMPFRDATPPRTIVLSENRSPHENLSSPEKSSSFEKNTVTEKIKLHEKSRFTEKKVVHQSDNAQRDTKVNFLRPPSIVPPPERDSSSPMFPKGKGNPIYEENSSSVSDSSSYTKQAHKVPSSHQQSSRLKSPIPSGLYTKLGDVDECQSPDCPGCTCSPTRTYKSPHGTNVHFETMDEARDAPNNYKYCRTSSTLPSEDRTPTLGSGLLPQGKTKPLTRSRYPLSDYSEGKTKFPSLFRP</sequence>
<keyword evidence="2" id="KW-1133">Transmembrane helix</keyword>
<evidence type="ECO:0000256" key="1">
    <source>
        <dbReference type="SAM" id="MobiDB-lite"/>
    </source>
</evidence>
<dbReference type="AlphaFoldDB" id="A0AAV7RZ05"/>